<dbReference type="InterPro" id="IPR005829">
    <property type="entry name" value="Sugar_transporter_CS"/>
</dbReference>
<dbReference type="InterPro" id="IPR011701">
    <property type="entry name" value="MFS"/>
</dbReference>
<evidence type="ECO:0000256" key="3">
    <source>
        <dbReference type="ARBA" id="ARBA00022989"/>
    </source>
</evidence>
<feature type="compositionally biased region" description="Polar residues" evidence="5">
    <location>
        <begin position="1"/>
        <end position="10"/>
    </location>
</feature>
<proteinExistence type="predicted"/>
<dbReference type="GO" id="GO:0000329">
    <property type="term" value="C:fungal-type vacuole membrane"/>
    <property type="evidence" value="ECO:0007669"/>
    <property type="project" value="TreeGrafter"/>
</dbReference>
<feature type="transmembrane region" description="Helical" evidence="6">
    <location>
        <begin position="346"/>
        <end position="370"/>
    </location>
</feature>
<feature type="transmembrane region" description="Helical" evidence="6">
    <location>
        <begin position="225"/>
        <end position="247"/>
    </location>
</feature>
<evidence type="ECO:0000256" key="5">
    <source>
        <dbReference type="SAM" id="MobiDB-lite"/>
    </source>
</evidence>
<evidence type="ECO:0000256" key="2">
    <source>
        <dbReference type="ARBA" id="ARBA00022692"/>
    </source>
</evidence>
<feature type="transmembrane region" description="Helical" evidence="6">
    <location>
        <begin position="109"/>
        <end position="127"/>
    </location>
</feature>
<feature type="transmembrane region" description="Helical" evidence="6">
    <location>
        <begin position="72"/>
        <end position="94"/>
    </location>
</feature>
<feature type="transmembrane region" description="Helical" evidence="6">
    <location>
        <begin position="139"/>
        <end position="163"/>
    </location>
</feature>
<dbReference type="GO" id="GO:0015174">
    <property type="term" value="F:basic amino acid transmembrane transporter activity"/>
    <property type="evidence" value="ECO:0007669"/>
    <property type="project" value="TreeGrafter"/>
</dbReference>
<accession>A0A6G1I3V0</accession>
<dbReference type="PROSITE" id="PS00216">
    <property type="entry name" value="SUGAR_TRANSPORT_1"/>
    <property type="match status" value="1"/>
</dbReference>
<dbReference type="SUPFAM" id="SSF103473">
    <property type="entry name" value="MFS general substrate transporter"/>
    <property type="match status" value="1"/>
</dbReference>
<sequence length="573" mass="59815">MAFFTTSPSRGTPAPGDGGQADENTPLLGETPLIGDVVGGLAEPDLSEGSLMSSTVTEDEVPKGDREGSSPLVIVLVLVMGVFIGQMDGSFVLATHSNIASEFQQLSNSGWLLTSYSLVGAATQPIIGKLSDIYGRRQCLLTSYAIFATGTLLSGILPTFAGVIFGRSIAGIGGAGLNSLVALIVLDLVPLREVATLRSYMNIASTTGRSLGGPLGGIFADTIGWRWSFVAQVPLLLISALLAWRLVPSHPLHHHTRASAPPQAVQLTAKEKLARIDFAGAALLAATITTLLLALEIAGKMSWTSPLVLGLLGGGLVLGAAFATVETWYTTEPVFPLFLLRDRAVVSAYGTLGTAVAAQICLMYCVPIYFQVTQNASAALAGTHLFPAVAGNAVGALISGLTIKRTGRYKALAIIATISSSISYSLLMLRWRGHTGFWESLYIVPGGFGLGICEAAVFISLSASVPKALQGVALSGLFLTVSVGVLTGYAASSSVLENVLRSELVRRLVGFEGADEIIRNSVSDIGYVKGLTGPIHDAVVASYVRALEWTHAVSLVCMAIAFAASLAIPQKRL</sequence>
<feature type="region of interest" description="Disordered" evidence="5">
    <location>
        <begin position="1"/>
        <end position="29"/>
    </location>
</feature>
<organism evidence="8 9">
    <name type="scientific">Trichodelitschia bisporula</name>
    <dbReference type="NCBI Taxonomy" id="703511"/>
    <lineage>
        <taxon>Eukaryota</taxon>
        <taxon>Fungi</taxon>
        <taxon>Dikarya</taxon>
        <taxon>Ascomycota</taxon>
        <taxon>Pezizomycotina</taxon>
        <taxon>Dothideomycetes</taxon>
        <taxon>Dothideomycetes incertae sedis</taxon>
        <taxon>Phaeotrichales</taxon>
        <taxon>Phaeotrichaceae</taxon>
        <taxon>Trichodelitschia</taxon>
    </lineage>
</organism>
<feature type="transmembrane region" description="Helical" evidence="6">
    <location>
        <begin position="441"/>
        <end position="461"/>
    </location>
</feature>
<dbReference type="PANTHER" id="PTHR23501">
    <property type="entry name" value="MAJOR FACILITATOR SUPERFAMILY"/>
    <property type="match status" value="1"/>
</dbReference>
<dbReference type="Pfam" id="PF07690">
    <property type="entry name" value="MFS_1"/>
    <property type="match status" value="1"/>
</dbReference>
<reference evidence="8" key="1">
    <citation type="journal article" date="2020" name="Stud. Mycol.">
        <title>101 Dothideomycetes genomes: a test case for predicting lifestyles and emergence of pathogens.</title>
        <authorList>
            <person name="Haridas S."/>
            <person name="Albert R."/>
            <person name="Binder M."/>
            <person name="Bloem J."/>
            <person name="Labutti K."/>
            <person name="Salamov A."/>
            <person name="Andreopoulos B."/>
            <person name="Baker S."/>
            <person name="Barry K."/>
            <person name="Bills G."/>
            <person name="Bluhm B."/>
            <person name="Cannon C."/>
            <person name="Castanera R."/>
            <person name="Culley D."/>
            <person name="Daum C."/>
            <person name="Ezra D."/>
            <person name="Gonzalez J."/>
            <person name="Henrissat B."/>
            <person name="Kuo A."/>
            <person name="Liang C."/>
            <person name="Lipzen A."/>
            <person name="Lutzoni F."/>
            <person name="Magnuson J."/>
            <person name="Mondo S."/>
            <person name="Nolan M."/>
            <person name="Ohm R."/>
            <person name="Pangilinan J."/>
            <person name="Park H.-J."/>
            <person name="Ramirez L."/>
            <person name="Alfaro M."/>
            <person name="Sun H."/>
            <person name="Tritt A."/>
            <person name="Yoshinaga Y."/>
            <person name="Zwiers L.-H."/>
            <person name="Turgeon B."/>
            <person name="Goodwin S."/>
            <person name="Spatafora J."/>
            <person name="Crous P."/>
            <person name="Grigoriev I."/>
        </authorList>
    </citation>
    <scope>NUCLEOTIDE SEQUENCE</scope>
    <source>
        <strain evidence="8">CBS 262.69</strain>
    </source>
</reference>
<dbReference type="Proteomes" id="UP000799640">
    <property type="component" value="Unassembled WGS sequence"/>
</dbReference>
<evidence type="ECO:0000313" key="9">
    <source>
        <dbReference type="Proteomes" id="UP000799640"/>
    </source>
</evidence>
<evidence type="ECO:0000313" key="8">
    <source>
        <dbReference type="EMBL" id="KAF2402942.1"/>
    </source>
</evidence>
<dbReference type="Gene3D" id="1.20.1250.20">
    <property type="entry name" value="MFS general substrate transporter like domains"/>
    <property type="match status" value="1"/>
</dbReference>
<name>A0A6G1I3V0_9PEZI</name>
<dbReference type="EMBL" id="ML996690">
    <property type="protein sequence ID" value="KAF2402942.1"/>
    <property type="molecule type" value="Genomic_DNA"/>
</dbReference>
<evidence type="ECO:0000256" key="4">
    <source>
        <dbReference type="ARBA" id="ARBA00023136"/>
    </source>
</evidence>
<feature type="region of interest" description="Disordered" evidence="5">
    <location>
        <begin position="45"/>
        <end position="66"/>
    </location>
</feature>
<dbReference type="PANTHER" id="PTHR23501:SF33">
    <property type="entry name" value="MAJOR FACILITATOR SUPERFAMILY (MFS) PROFILE DOMAIN-CONTAINING PROTEIN"/>
    <property type="match status" value="1"/>
</dbReference>
<protein>
    <submittedName>
        <fullName evidence="8">MFS general substrate transporter</fullName>
    </submittedName>
</protein>
<dbReference type="PROSITE" id="PS50850">
    <property type="entry name" value="MFS"/>
    <property type="match status" value="1"/>
</dbReference>
<feature type="transmembrane region" description="Helical" evidence="6">
    <location>
        <begin position="411"/>
        <end position="429"/>
    </location>
</feature>
<dbReference type="OrthoDB" id="6770063at2759"/>
<evidence type="ECO:0000259" key="7">
    <source>
        <dbReference type="PROSITE" id="PS50850"/>
    </source>
</evidence>
<evidence type="ECO:0000256" key="6">
    <source>
        <dbReference type="SAM" id="Phobius"/>
    </source>
</evidence>
<feature type="transmembrane region" description="Helical" evidence="6">
    <location>
        <begin position="169"/>
        <end position="188"/>
    </location>
</feature>
<feature type="transmembrane region" description="Helical" evidence="6">
    <location>
        <begin position="307"/>
        <end position="325"/>
    </location>
</feature>
<evidence type="ECO:0000256" key="1">
    <source>
        <dbReference type="ARBA" id="ARBA00004141"/>
    </source>
</evidence>
<gene>
    <name evidence="8" type="ORF">EJ06DRAFT_580153</name>
</gene>
<keyword evidence="9" id="KW-1185">Reference proteome</keyword>
<comment type="subcellular location">
    <subcellularLocation>
        <location evidence="1">Membrane</location>
        <topology evidence="1">Multi-pass membrane protein</topology>
    </subcellularLocation>
</comment>
<feature type="domain" description="Major facilitator superfamily (MFS) profile" evidence="7">
    <location>
        <begin position="74"/>
        <end position="572"/>
    </location>
</feature>
<dbReference type="InterPro" id="IPR020846">
    <property type="entry name" value="MFS_dom"/>
</dbReference>
<feature type="transmembrane region" description="Helical" evidence="6">
    <location>
        <begin position="549"/>
        <end position="568"/>
    </location>
</feature>
<keyword evidence="4 6" id="KW-0472">Membrane</keyword>
<feature type="transmembrane region" description="Helical" evidence="6">
    <location>
        <begin position="468"/>
        <end position="491"/>
    </location>
</feature>
<keyword evidence="3 6" id="KW-1133">Transmembrane helix</keyword>
<feature type="transmembrane region" description="Helical" evidence="6">
    <location>
        <begin position="276"/>
        <end position="295"/>
    </location>
</feature>
<dbReference type="InterPro" id="IPR036259">
    <property type="entry name" value="MFS_trans_sf"/>
</dbReference>
<keyword evidence="2 6" id="KW-0812">Transmembrane</keyword>
<dbReference type="AlphaFoldDB" id="A0A6G1I3V0"/>